<dbReference type="RefSeq" id="WP_089774770.1">
    <property type="nucleotide sequence ID" value="NZ_FNTX01000002.1"/>
</dbReference>
<name>A0A1H5N2F1_9MICO</name>
<evidence type="ECO:0000256" key="2">
    <source>
        <dbReference type="ARBA" id="ARBA00022857"/>
    </source>
</evidence>
<comment type="pathway">
    <text evidence="1">Cofactor biosynthesis; riboflavin biosynthesis.</text>
</comment>
<protein>
    <submittedName>
        <fullName evidence="5">Pyrimidine reductase, riboflavin biosynthesis</fullName>
    </submittedName>
</protein>
<dbReference type="Proteomes" id="UP000199220">
    <property type="component" value="Unassembled WGS sequence"/>
</dbReference>
<evidence type="ECO:0000259" key="4">
    <source>
        <dbReference type="Pfam" id="PF01872"/>
    </source>
</evidence>
<dbReference type="SUPFAM" id="SSF53597">
    <property type="entry name" value="Dihydrofolate reductase-like"/>
    <property type="match status" value="1"/>
</dbReference>
<dbReference type="Gene3D" id="3.40.430.10">
    <property type="entry name" value="Dihydrofolate Reductase, subunit A"/>
    <property type="match status" value="1"/>
</dbReference>
<organism evidence="5 6">
    <name type="scientific">Ruania alba</name>
    <dbReference type="NCBI Taxonomy" id="648782"/>
    <lineage>
        <taxon>Bacteria</taxon>
        <taxon>Bacillati</taxon>
        <taxon>Actinomycetota</taxon>
        <taxon>Actinomycetes</taxon>
        <taxon>Micrococcales</taxon>
        <taxon>Ruaniaceae</taxon>
        <taxon>Ruania</taxon>
    </lineage>
</organism>
<dbReference type="InterPro" id="IPR002734">
    <property type="entry name" value="RibDG_C"/>
</dbReference>
<keyword evidence="3" id="KW-0560">Oxidoreductase</keyword>
<dbReference type="InterPro" id="IPR024072">
    <property type="entry name" value="DHFR-like_dom_sf"/>
</dbReference>
<dbReference type="STRING" id="648782.SAMN04488554_3860"/>
<evidence type="ECO:0000313" key="5">
    <source>
        <dbReference type="EMBL" id="SEE95610.1"/>
    </source>
</evidence>
<dbReference type="InterPro" id="IPR050765">
    <property type="entry name" value="Riboflavin_Biosynth_HTPR"/>
</dbReference>
<dbReference type="EMBL" id="FNTX01000002">
    <property type="protein sequence ID" value="SEE95610.1"/>
    <property type="molecule type" value="Genomic_DNA"/>
</dbReference>
<dbReference type="GO" id="GO:0008703">
    <property type="term" value="F:5-amino-6-(5-phosphoribosylamino)uracil reductase activity"/>
    <property type="evidence" value="ECO:0007669"/>
    <property type="project" value="InterPro"/>
</dbReference>
<evidence type="ECO:0000313" key="6">
    <source>
        <dbReference type="Proteomes" id="UP000199220"/>
    </source>
</evidence>
<proteinExistence type="predicted"/>
<evidence type="ECO:0000256" key="3">
    <source>
        <dbReference type="ARBA" id="ARBA00023002"/>
    </source>
</evidence>
<sequence>MRPFSEAELLAAYAVADRTRPHLRANMIASIDGAATHQGLSGGLNNPADKQVFDLLRRLADVVLVGAGTLRAEGYGGLRVDEEDVAWRRAHGLPDHPVLAIVSSRLALEPSSPLFTEAPRRPLLFTHEQSPQRQRAALGEVADVVVCGHDAVDPAGVVAELVVRGMPQMLCEGGPHLLGTLAGVLDELCLTVSPLLEGGGAVRILRDAPLAHQPMRLAGVLRAEDMLFLRYLS</sequence>
<keyword evidence="6" id="KW-1185">Reference proteome</keyword>
<dbReference type="PANTHER" id="PTHR38011">
    <property type="entry name" value="DIHYDROFOLATE REDUCTASE FAMILY PROTEIN (AFU_ORTHOLOGUE AFUA_8G06820)"/>
    <property type="match status" value="1"/>
</dbReference>
<dbReference type="Pfam" id="PF01872">
    <property type="entry name" value="RibD_C"/>
    <property type="match status" value="1"/>
</dbReference>
<keyword evidence="2" id="KW-0521">NADP</keyword>
<dbReference type="GO" id="GO:0009231">
    <property type="term" value="P:riboflavin biosynthetic process"/>
    <property type="evidence" value="ECO:0007669"/>
    <property type="project" value="InterPro"/>
</dbReference>
<dbReference type="AlphaFoldDB" id="A0A1H5N2F1"/>
<gene>
    <name evidence="5" type="ORF">SAMN04488554_3860</name>
</gene>
<reference evidence="6" key="1">
    <citation type="submission" date="2016-10" db="EMBL/GenBank/DDBJ databases">
        <authorList>
            <person name="Varghese N."/>
            <person name="Submissions S."/>
        </authorList>
    </citation>
    <scope>NUCLEOTIDE SEQUENCE [LARGE SCALE GENOMIC DNA]</scope>
    <source>
        <strain evidence="6">DSM 21368</strain>
    </source>
</reference>
<evidence type="ECO:0000256" key="1">
    <source>
        <dbReference type="ARBA" id="ARBA00005104"/>
    </source>
</evidence>
<feature type="domain" description="Bacterial bifunctional deaminase-reductase C-terminal" evidence="4">
    <location>
        <begin position="21"/>
        <end position="218"/>
    </location>
</feature>
<dbReference type="OrthoDB" id="5243299at2"/>
<accession>A0A1H5N2F1</accession>
<dbReference type="PANTHER" id="PTHR38011:SF7">
    <property type="entry name" value="2,5-DIAMINO-6-RIBOSYLAMINO-4(3H)-PYRIMIDINONE 5'-PHOSPHATE REDUCTASE"/>
    <property type="match status" value="1"/>
</dbReference>